<dbReference type="InterPro" id="IPR036249">
    <property type="entry name" value="Thioredoxin-like_sf"/>
</dbReference>
<keyword evidence="2" id="KW-1185">Reference proteome</keyword>
<accession>A0A081C701</accession>
<gene>
    <name evidence="1" type="ORF">U27_00247</name>
</gene>
<organism evidence="1">
    <name type="scientific">Vecturithrix granuli</name>
    <dbReference type="NCBI Taxonomy" id="1499967"/>
    <lineage>
        <taxon>Bacteria</taxon>
        <taxon>Candidatus Moduliflexota</taxon>
        <taxon>Candidatus Vecturitrichia</taxon>
        <taxon>Candidatus Vecturitrichales</taxon>
        <taxon>Candidatus Vecturitrichaceae</taxon>
        <taxon>Candidatus Vecturithrix</taxon>
    </lineage>
</organism>
<dbReference type="AlphaFoldDB" id="A0A081C701"/>
<proteinExistence type="predicted"/>
<dbReference type="Gene3D" id="3.40.30.10">
    <property type="entry name" value="Glutaredoxin"/>
    <property type="match status" value="1"/>
</dbReference>
<sequence>MSKVQVNMHAPDFTLKDVHDTPVTLSGFQGRKNVVMVFNRGFF</sequence>
<dbReference type="EMBL" id="DF820473">
    <property type="protein sequence ID" value="GAK60356.1"/>
    <property type="molecule type" value="Genomic_DNA"/>
</dbReference>
<reference evidence="1" key="1">
    <citation type="journal article" date="2015" name="PeerJ">
        <title>First genomic representation of candidate bacterial phylum KSB3 points to enhanced environmental sensing as a trigger of wastewater bulking.</title>
        <authorList>
            <person name="Sekiguchi Y."/>
            <person name="Ohashi A."/>
            <person name="Parks D.H."/>
            <person name="Yamauchi T."/>
            <person name="Tyson G.W."/>
            <person name="Hugenholtz P."/>
        </authorList>
    </citation>
    <scope>NUCLEOTIDE SEQUENCE [LARGE SCALE GENOMIC DNA]</scope>
</reference>
<protein>
    <submittedName>
        <fullName evidence="1">Peroxiredoxin</fullName>
    </submittedName>
</protein>
<evidence type="ECO:0000313" key="1">
    <source>
        <dbReference type="EMBL" id="GAK60356.1"/>
    </source>
</evidence>
<dbReference type="STRING" id="1499967.U27_00247"/>
<name>A0A081C701_VECG1</name>
<evidence type="ECO:0000313" key="2">
    <source>
        <dbReference type="Proteomes" id="UP000030661"/>
    </source>
</evidence>
<dbReference type="SUPFAM" id="SSF52833">
    <property type="entry name" value="Thioredoxin-like"/>
    <property type="match status" value="1"/>
</dbReference>
<dbReference type="Proteomes" id="UP000030661">
    <property type="component" value="Unassembled WGS sequence"/>
</dbReference>
<dbReference type="HOGENOM" id="CLU_218258_0_0_0"/>